<dbReference type="AlphaFoldDB" id="A0AA97A0Z9"/>
<accession>A0AA97A0Z9</accession>
<evidence type="ECO:0000313" key="2">
    <source>
        <dbReference type="Proteomes" id="UP001301526"/>
    </source>
</evidence>
<dbReference type="Proteomes" id="UP001301526">
    <property type="component" value="Chromosome"/>
</dbReference>
<dbReference type="RefSeq" id="WP_316716439.1">
    <property type="nucleotide sequence ID" value="NZ_CP118734.1"/>
</dbReference>
<sequence>MEVKTRQKMLEIEPPEVVYWFLIWKVQLANPFRQLLAGYFFIQ</sequence>
<name>A0AA97A0Z9_9STRE</name>
<organism evidence="1 2">
    <name type="scientific">Streptococcus iners subsp. hyiners</name>
    <dbReference type="NCBI Taxonomy" id="3028083"/>
    <lineage>
        <taxon>Bacteria</taxon>
        <taxon>Bacillati</taxon>
        <taxon>Bacillota</taxon>
        <taxon>Bacilli</taxon>
        <taxon>Lactobacillales</taxon>
        <taxon>Streptococcaceae</taxon>
        <taxon>Streptococcus</taxon>
        <taxon>Streptococcus iners</taxon>
    </lineage>
</organism>
<dbReference type="EMBL" id="CP118734">
    <property type="protein sequence ID" value="WNY49218.1"/>
    <property type="molecule type" value="Genomic_DNA"/>
</dbReference>
<protein>
    <submittedName>
        <fullName evidence="1">Uncharacterized protein</fullName>
    </submittedName>
</protein>
<evidence type="ECO:0000313" key="1">
    <source>
        <dbReference type="EMBL" id="WNY49218.1"/>
    </source>
</evidence>
<keyword evidence="2" id="KW-1185">Reference proteome</keyword>
<gene>
    <name evidence="1" type="ORF">PW220_00820</name>
</gene>
<reference evidence="1 2" key="1">
    <citation type="submission" date="2023-02" db="EMBL/GenBank/DDBJ databases">
        <title>Streptococcus sp. Genome Sequencing and Assembly.</title>
        <authorList>
            <person name="Shore S.M."/>
            <person name="Nicholson T.L."/>
        </authorList>
    </citation>
    <scope>NUCLEOTIDE SEQUENCE [LARGE SCALE GENOMIC DNA]</scope>
    <source>
        <strain evidence="1 2">29892</strain>
    </source>
</reference>
<proteinExistence type="predicted"/>